<dbReference type="PROSITE" id="PS51192">
    <property type="entry name" value="HELICASE_ATP_BIND_1"/>
    <property type="match status" value="1"/>
</dbReference>
<feature type="region of interest" description="Disordered" evidence="17">
    <location>
        <begin position="2050"/>
        <end position="2146"/>
    </location>
</feature>
<feature type="domain" description="Helicase ATP-binding" evidence="19">
    <location>
        <begin position="821"/>
        <end position="986"/>
    </location>
</feature>
<proteinExistence type="inferred from homology"/>
<evidence type="ECO:0000313" key="22">
    <source>
        <dbReference type="EMBL" id="KAF4584043.1"/>
    </source>
</evidence>
<evidence type="ECO:0000256" key="5">
    <source>
        <dbReference type="ARBA" id="ARBA00022741"/>
    </source>
</evidence>
<dbReference type="PROSITE" id="PS00690">
    <property type="entry name" value="DEAH_ATP_HELICASE"/>
    <property type="match status" value="1"/>
</dbReference>
<feature type="region of interest" description="Disordered" evidence="17">
    <location>
        <begin position="618"/>
        <end position="729"/>
    </location>
</feature>
<feature type="binding site" evidence="16">
    <location>
        <position position="1701"/>
    </location>
    <ligand>
        <name>ATP</name>
        <dbReference type="ChEBI" id="CHEBI:30616"/>
    </ligand>
</feature>
<dbReference type="SMART" id="SM00490">
    <property type="entry name" value="HELICc"/>
    <property type="match status" value="1"/>
</dbReference>
<dbReference type="InterPro" id="IPR014012">
    <property type="entry name" value="HSA_dom"/>
</dbReference>
<dbReference type="GO" id="GO:0003678">
    <property type="term" value="F:DNA helicase activity"/>
    <property type="evidence" value="ECO:0007669"/>
    <property type="project" value="UniProtKB-EC"/>
</dbReference>
<dbReference type="SUPFAM" id="SSF52540">
    <property type="entry name" value="P-loop containing nucleoside triphosphate hydrolases"/>
    <property type="match status" value="2"/>
</dbReference>
<evidence type="ECO:0000256" key="17">
    <source>
        <dbReference type="SAM" id="MobiDB-lite"/>
    </source>
</evidence>
<feature type="compositionally biased region" description="Low complexity" evidence="17">
    <location>
        <begin position="773"/>
        <end position="785"/>
    </location>
</feature>
<feature type="compositionally biased region" description="Acidic residues" evidence="17">
    <location>
        <begin position="555"/>
        <end position="588"/>
    </location>
</feature>
<comment type="subunit">
    <text evidence="3">Component of the SWR1 chromatin-remodeling complex.</text>
</comment>
<organism evidence="22 23">
    <name type="scientific">Ophiocordyceps camponoti-floridani</name>
    <dbReference type="NCBI Taxonomy" id="2030778"/>
    <lineage>
        <taxon>Eukaryota</taxon>
        <taxon>Fungi</taxon>
        <taxon>Dikarya</taxon>
        <taxon>Ascomycota</taxon>
        <taxon>Pezizomycotina</taxon>
        <taxon>Sordariomycetes</taxon>
        <taxon>Hypocreomycetidae</taxon>
        <taxon>Hypocreales</taxon>
        <taxon>Ophiocordycipitaceae</taxon>
        <taxon>Ophiocordyceps</taxon>
    </lineage>
</organism>
<dbReference type="GO" id="GO:0016887">
    <property type="term" value="F:ATP hydrolysis activity"/>
    <property type="evidence" value="ECO:0007669"/>
    <property type="project" value="TreeGrafter"/>
</dbReference>
<feature type="region of interest" description="Disordered" evidence="17">
    <location>
        <begin position="1"/>
        <end position="244"/>
    </location>
</feature>
<dbReference type="InterPro" id="IPR008271">
    <property type="entry name" value="Ser/Thr_kinase_AS"/>
</dbReference>
<feature type="compositionally biased region" description="Gly residues" evidence="17">
    <location>
        <begin position="2445"/>
        <end position="2457"/>
    </location>
</feature>
<dbReference type="Gene3D" id="1.10.510.10">
    <property type="entry name" value="Transferase(Phosphotransferase) domain 1"/>
    <property type="match status" value="1"/>
</dbReference>
<evidence type="ECO:0000256" key="8">
    <source>
        <dbReference type="ARBA" id="ARBA00022840"/>
    </source>
</evidence>
<evidence type="ECO:0000256" key="16">
    <source>
        <dbReference type="PROSITE-ProRule" id="PRU10141"/>
    </source>
</evidence>
<evidence type="ECO:0000259" key="20">
    <source>
        <dbReference type="PROSITE" id="PS51194"/>
    </source>
</evidence>
<dbReference type="InterPro" id="IPR050520">
    <property type="entry name" value="INO80/SWR1_helicase"/>
</dbReference>
<feature type="region of interest" description="Disordered" evidence="17">
    <location>
        <begin position="744"/>
        <end position="791"/>
    </location>
</feature>
<keyword evidence="11" id="KW-0238">DNA-binding</keyword>
<dbReference type="InterPro" id="IPR000719">
    <property type="entry name" value="Prot_kinase_dom"/>
</dbReference>
<dbReference type="Gene3D" id="3.40.50.300">
    <property type="entry name" value="P-loop containing nucleotide triphosphate hydrolases"/>
    <property type="match status" value="1"/>
</dbReference>
<keyword evidence="12" id="KW-0010">Activator</keyword>
<keyword evidence="14" id="KW-0539">Nucleus</keyword>
<dbReference type="InterPro" id="IPR000330">
    <property type="entry name" value="SNF2_N"/>
</dbReference>
<dbReference type="PROSITE" id="PS51204">
    <property type="entry name" value="HSA"/>
    <property type="match status" value="1"/>
</dbReference>
<evidence type="ECO:0000256" key="4">
    <source>
        <dbReference type="ARBA" id="ARBA00012551"/>
    </source>
</evidence>
<gene>
    <name evidence="22" type="ORF">GQ602_005416</name>
</gene>
<evidence type="ECO:0000259" key="21">
    <source>
        <dbReference type="PROSITE" id="PS51204"/>
    </source>
</evidence>
<evidence type="ECO:0000256" key="10">
    <source>
        <dbReference type="ARBA" id="ARBA00023015"/>
    </source>
</evidence>
<evidence type="ECO:0000256" key="9">
    <source>
        <dbReference type="ARBA" id="ARBA00022853"/>
    </source>
</evidence>
<dbReference type="InterPro" id="IPR017441">
    <property type="entry name" value="Protein_kinase_ATP_BS"/>
</dbReference>
<dbReference type="InterPro" id="IPR027417">
    <property type="entry name" value="P-loop_NTPase"/>
</dbReference>
<dbReference type="CDD" id="cd14003">
    <property type="entry name" value="STKc_AMPK-like"/>
    <property type="match status" value="1"/>
</dbReference>
<dbReference type="FunFam" id="3.40.50.10810:FF:000005">
    <property type="entry name" value="Photoperiod-independent early flowering 1"/>
    <property type="match status" value="1"/>
</dbReference>
<dbReference type="EMBL" id="JAACLJ010000006">
    <property type="protein sequence ID" value="KAF4584043.1"/>
    <property type="molecule type" value="Genomic_DNA"/>
</dbReference>
<dbReference type="PROSITE" id="PS50011">
    <property type="entry name" value="PROTEIN_KINASE_DOM"/>
    <property type="match status" value="1"/>
</dbReference>
<evidence type="ECO:0000256" key="6">
    <source>
        <dbReference type="ARBA" id="ARBA00022801"/>
    </source>
</evidence>
<dbReference type="GO" id="GO:0005524">
    <property type="term" value="F:ATP binding"/>
    <property type="evidence" value="ECO:0007669"/>
    <property type="project" value="UniProtKB-UniRule"/>
</dbReference>
<dbReference type="GO" id="GO:0006338">
    <property type="term" value="P:chromatin remodeling"/>
    <property type="evidence" value="ECO:0007669"/>
    <property type="project" value="TreeGrafter"/>
</dbReference>
<keyword evidence="8 16" id="KW-0067">ATP-binding</keyword>
<dbReference type="GO" id="GO:0003677">
    <property type="term" value="F:DNA binding"/>
    <property type="evidence" value="ECO:0007669"/>
    <property type="project" value="UniProtKB-KW"/>
</dbReference>
<dbReference type="CDD" id="cd18793">
    <property type="entry name" value="SF2_C_SNF"/>
    <property type="match status" value="1"/>
</dbReference>
<dbReference type="EC" id="3.6.4.12" evidence="4"/>
<keyword evidence="23" id="KW-1185">Reference proteome</keyword>
<dbReference type="FunFam" id="3.40.50.300:FF:000655">
    <property type="entry name" value="Protein PHOTOPERIOD-INDEPENDENT EARLY FLOWERING 1"/>
    <property type="match status" value="1"/>
</dbReference>
<comment type="similarity">
    <text evidence="2">Belongs to the SNF2/RAD54 helicase family. SWR1 subfamily.</text>
</comment>
<accession>A0A8H4Q394</accession>
<feature type="compositionally biased region" description="Basic and acidic residues" evidence="17">
    <location>
        <begin position="485"/>
        <end position="494"/>
    </location>
</feature>
<feature type="compositionally biased region" description="Basic residues" evidence="17">
    <location>
        <begin position="2164"/>
        <end position="2174"/>
    </location>
</feature>
<feature type="compositionally biased region" description="Polar residues" evidence="17">
    <location>
        <begin position="138"/>
        <end position="148"/>
    </location>
</feature>
<keyword evidence="10" id="KW-0805">Transcription regulation</keyword>
<feature type="compositionally biased region" description="Basic and acidic residues" evidence="17">
    <location>
        <begin position="90"/>
        <end position="102"/>
    </location>
</feature>
<comment type="catalytic activity">
    <reaction evidence="15">
        <text>ATP + H2O = ADP + phosphate + H(+)</text>
        <dbReference type="Rhea" id="RHEA:13065"/>
        <dbReference type="ChEBI" id="CHEBI:15377"/>
        <dbReference type="ChEBI" id="CHEBI:15378"/>
        <dbReference type="ChEBI" id="CHEBI:30616"/>
        <dbReference type="ChEBI" id="CHEBI:43474"/>
        <dbReference type="ChEBI" id="CHEBI:456216"/>
        <dbReference type="EC" id="3.6.4.12"/>
    </reaction>
</comment>
<dbReference type="InterPro" id="IPR001650">
    <property type="entry name" value="Helicase_C-like"/>
</dbReference>
<comment type="caution">
    <text evidence="22">The sequence shown here is derived from an EMBL/GenBank/DDBJ whole genome shotgun (WGS) entry which is preliminary data.</text>
</comment>
<feature type="compositionally biased region" description="Acidic residues" evidence="17">
    <location>
        <begin position="2484"/>
        <end position="2505"/>
    </location>
</feature>
<dbReference type="InterPro" id="IPR014001">
    <property type="entry name" value="Helicase_ATP-bd"/>
</dbReference>
<feature type="compositionally biased region" description="Low complexity" evidence="17">
    <location>
        <begin position="2268"/>
        <end position="2321"/>
    </location>
</feature>
<dbReference type="Proteomes" id="UP000562929">
    <property type="component" value="Unassembled WGS sequence"/>
</dbReference>
<reference evidence="22 23" key="1">
    <citation type="journal article" date="2020" name="G3 (Bethesda)">
        <title>Genetic Underpinnings of Host Manipulation by Ophiocordyceps as Revealed by Comparative Transcriptomics.</title>
        <authorList>
            <person name="Will I."/>
            <person name="Das B."/>
            <person name="Trinh T."/>
            <person name="Brachmann A."/>
            <person name="Ohm R.A."/>
            <person name="de Bekker C."/>
        </authorList>
    </citation>
    <scope>NUCLEOTIDE SEQUENCE [LARGE SCALE GENOMIC DNA]</scope>
    <source>
        <strain evidence="22 23">EC05</strain>
    </source>
</reference>
<dbReference type="SMART" id="SM00220">
    <property type="entry name" value="S_TKc"/>
    <property type="match status" value="1"/>
</dbReference>
<keyword evidence="5 16" id="KW-0547">Nucleotide-binding</keyword>
<dbReference type="GO" id="GO:0000812">
    <property type="term" value="C:Swr1 complex"/>
    <property type="evidence" value="ECO:0007669"/>
    <property type="project" value="TreeGrafter"/>
</dbReference>
<dbReference type="Gene3D" id="1.20.120.850">
    <property type="entry name" value="SWI2/SNF2 ATPases, N-terminal domain"/>
    <property type="match status" value="1"/>
</dbReference>
<feature type="compositionally biased region" description="Basic and acidic residues" evidence="17">
    <location>
        <begin position="684"/>
        <end position="704"/>
    </location>
</feature>
<dbReference type="GO" id="GO:0004672">
    <property type="term" value="F:protein kinase activity"/>
    <property type="evidence" value="ECO:0007669"/>
    <property type="project" value="InterPro"/>
</dbReference>
<feature type="compositionally biased region" description="Basic and acidic residues" evidence="17">
    <location>
        <begin position="538"/>
        <end position="554"/>
    </location>
</feature>
<feature type="region of interest" description="Disordered" evidence="17">
    <location>
        <begin position="1985"/>
        <end position="2011"/>
    </location>
</feature>
<keyword evidence="9" id="KW-0156">Chromatin regulator</keyword>
<evidence type="ECO:0000256" key="14">
    <source>
        <dbReference type="ARBA" id="ARBA00023242"/>
    </source>
</evidence>
<feature type="region of interest" description="Disordered" evidence="17">
    <location>
        <begin position="2026"/>
        <end position="2045"/>
    </location>
</feature>
<feature type="compositionally biased region" description="Acidic residues" evidence="17">
    <location>
        <begin position="495"/>
        <end position="516"/>
    </location>
</feature>
<feature type="region of interest" description="Disordered" evidence="17">
    <location>
        <begin position="1590"/>
        <end position="1619"/>
    </location>
</feature>
<feature type="compositionally biased region" description="Low complexity" evidence="17">
    <location>
        <begin position="2230"/>
        <end position="2259"/>
    </location>
</feature>
<feature type="region of interest" description="Disordered" evidence="17">
    <location>
        <begin position="455"/>
        <end position="596"/>
    </location>
</feature>
<dbReference type="SUPFAM" id="SSF56112">
    <property type="entry name" value="Protein kinase-like (PK-like)"/>
    <property type="match status" value="1"/>
</dbReference>
<feature type="compositionally biased region" description="Basic and acidic residues" evidence="17">
    <location>
        <begin position="637"/>
        <end position="646"/>
    </location>
</feature>
<feature type="compositionally biased region" description="Low complexity" evidence="17">
    <location>
        <begin position="2348"/>
        <end position="2363"/>
    </location>
</feature>
<evidence type="ECO:0000256" key="13">
    <source>
        <dbReference type="ARBA" id="ARBA00023163"/>
    </source>
</evidence>
<feature type="compositionally biased region" description="Polar residues" evidence="17">
    <location>
        <begin position="2191"/>
        <end position="2208"/>
    </location>
</feature>
<evidence type="ECO:0000256" key="12">
    <source>
        <dbReference type="ARBA" id="ARBA00023159"/>
    </source>
</evidence>
<keyword evidence="7 22" id="KW-0347">Helicase</keyword>
<evidence type="ECO:0000256" key="1">
    <source>
        <dbReference type="ARBA" id="ARBA00004123"/>
    </source>
</evidence>
<evidence type="ECO:0000256" key="15">
    <source>
        <dbReference type="ARBA" id="ARBA00047995"/>
    </source>
</evidence>
<feature type="compositionally biased region" description="Basic residues" evidence="17">
    <location>
        <begin position="2338"/>
        <end position="2347"/>
    </location>
</feature>
<feature type="compositionally biased region" description="Polar residues" evidence="17">
    <location>
        <begin position="1600"/>
        <end position="1615"/>
    </location>
</feature>
<feature type="compositionally biased region" description="Polar residues" evidence="17">
    <location>
        <begin position="1"/>
        <end position="36"/>
    </location>
</feature>
<evidence type="ECO:0000256" key="2">
    <source>
        <dbReference type="ARBA" id="ARBA00009220"/>
    </source>
</evidence>
<feature type="compositionally biased region" description="Low complexity" evidence="17">
    <location>
        <begin position="168"/>
        <end position="192"/>
    </location>
</feature>
<evidence type="ECO:0000256" key="3">
    <source>
        <dbReference type="ARBA" id="ARBA00011826"/>
    </source>
</evidence>
<dbReference type="InterPro" id="IPR038718">
    <property type="entry name" value="SNF2-like_sf"/>
</dbReference>
<dbReference type="OrthoDB" id="372624at2759"/>
<dbReference type="PROSITE" id="PS00107">
    <property type="entry name" value="PROTEIN_KINASE_ATP"/>
    <property type="match status" value="1"/>
</dbReference>
<feature type="compositionally biased region" description="Acidic residues" evidence="17">
    <location>
        <begin position="465"/>
        <end position="476"/>
    </location>
</feature>
<dbReference type="PROSITE" id="PS51194">
    <property type="entry name" value="HELICASE_CTER"/>
    <property type="match status" value="1"/>
</dbReference>
<feature type="domain" description="HSA" evidence="21">
    <location>
        <begin position="336"/>
        <end position="410"/>
    </location>
</feature>
<dbReference type="Gene3D" id="3.40.50.10810">
    <property type="entry name" value="Tandem AAA-ATPase domain"/>
    <property type="match status" value="1"/>
</dbReference>
<dbReference type="PANTHER" id="PTHR45685:SF1">
    <property type="entry name" value="HELICASE SRCAP"/>
    <property type="match status" value="1"/>
</dbReference>
<feature type="domain" description="Protein kinase" evidence="18">
    <location>
        <begin position="1671"/>
        <end position="1918"/>
    </location>
</feature>
<protein>
    <recommendedName>
        <fullName evidence="4">DNA helicase</fullName>
        <ecNumber evidence="4">3.6.4.12</ecNumber>
    </recommendedName>
</protein>
<dbReference type="Pfam" id="PF00271">
    <property type="entry name" value="Helicase_C"/>
    <property type="match status" value="1"/>
</dbReference>
<feature type="region of interest" description="Disordered" evidence="17">
    <location>
        <begin position="2163"/>
        <end position="2385"/>
    </location>
</feature>
<comment type="subcellular location">
    <subcellularLocation>
        <location evidence="1">Nucleus</location>
    </subcellularLocation>
</comment>
<keyword evidence="13" id="KW-0804">Transcription</keyword>
<feature type="compositionally biased region" description="Low complexity" evidence="17">
    <location>
        <begin position="2458"/>
        <end position="2477"/>
    </location>
</feature>
<dbReference type="SMART" id="SM00487">
    <property type="entry name" value="DEXDc"/>
    <property type="match status" value="1"/>
</dbReference>
<feature type="compositionally biased region" description="Basic and acidic residues" evidence="17">
    <location>
        <begin position="224"/>
        <end position="241"/>
    </location>
</feature>
<feature type="domain" description="Helicase C-terminal" evidence="20">
    <location>
        <begin position="1374"/>
        <end position="1524"/>
    </location>
</feature>
<dbReference type="Pfam" id="PF00069">
    <property type="entry name" value="Pkinase"/>
    <property type="match status" value="1"/>
</dbReference>
<dbReference type="FunFam" id="1.10.510.10:FF:000434">
    <property type="entry name" value="Serine/threonine protein kinase"/>
    <property type="match status" value="1"/>
</dbReference>
<dbReference type="Pfam" id="PF00176">
    <property type="entry name" value="SNF2-rel_dom"/>
    <property type="match status" value="1"/>
</dbReference>
<dbReference type="InterPro" id="IPR002464">
    <property type="entry name" value="DNA/RNA_helicase_DEAH_CS"/>
</dbReference>
<feature type="compositionally biased region" description="Low complexity" evidence="17">
    <location>
        <begin position="2328"/>
        <end position="2337"/>
    </location>
</feature>
<dbReference type="InterPro" id="IPR049730">
    <property type="entry name" value="SNF2/RAD54-like_C"/>
</dbReference>
<evidence type="ECO:0000259" key="19">
    <source>
        <dbReference type="PROSITE" id="PS51192"/>
    </source>
</evidence>
<dbReference type="PANTHER" id="PTHR45685">
    <property type="entry name" value="HELICASE SRCAP-RELATED"/>
    <property type="match status" value="1"/>
</dbReference>
<feature type="region of interest" description="Disordered" evidence="17">
    <location>
        <begin position="2438"/>
        <end position="2543"/>
    </location>
</feature>
<dbReference type="InterPro" id="IPR011009">
    <property type="entry name" value="Kinase-like_dom_sf"/>
</dbReference>
<feature type="compositionally biased region" description="Polar residues" evidence="17">
    <location>
        <begin position="751"/>
        <end position="765"/>
    </location>
</feature>
<evidence type="ECO:0000259" key="18">
    <source>
        <dbReference type="PROSITE" id="PS50011"/>
    </source>
</evidence>
<keyword evidence="6" id="KW-0378">Hydrolase</keyword>
<name>A0A8H4Q394_9HYPO</name>
<evidence type="ECO:0000313" key="23">
    <source>
        <dbReference type="Proteomes" id="UP000562929"/>
    </source>
</evidence>
<dbReference type="PROSITE" id="PS00108">
    <property type="entry name" value="PROTEIN_KINASE_ST"/>
    <property type="match status" value="1"/>
</dbReference>
<evidence type="ECO:0000256" key="7">
    <source>
        <dbReference type="ARBA" id="ARBA00022806"/>
    </source>
</evidence>
<evidence type="ECO:0000256" key="11">
    <source>
        <dbReference type="ARBA" id="ARBA00023125"/>
    </source>
</evidence>
<dbReference type="GO" id="GO:0042393">
    <property type="term" value="F:histone binding"/>
    <property type="evidence" value="ECO:0007669"/>
    <property type="project" value="TreeGrafter"/>
</dbReference>
<sequence>MLETAPPSQQPANADPISSGTASEDLSSPPDSSQVSELAVDRVSPNGRVEPDATPRLTTINGHADHDDPRPLKRQRTRHSTPPSAAARKPKLESPPWRKIEAEGPTSFTENGRRKSGRINNTLPRDLQPRDKPRSIRRSLNTQPVSTLTKDELPALANGGRESSQPFAAKKAVSTPKAAATKPTTSLRSSSRTTRRPSPSPRPQATRHSTRRRRTSHLTDNADDTNHDTPDRGLRQARHDQGSLPRIKLRVGNPGVIPLVHPDQVRKRPKIGTSFQDFWERAGDIPVEQGGLLASEDGPDYTDEMAQKDARLILRIEEEAEPGGLLSEERCSLFAPEAAQEPPRQWTRQDHMVKAMANFRRLLVAEQQRHRSTAKKLAEACRDEWLRRQPKSAEEIEAEEREKWMARYRLVVKAISGTWDNVRAHVNRQRLEQWEAEEQKRVKAALNQAVSLSEQKLQARRGGLDSEDECFDDELSDMNSTGGSDDEKTHHEGDSEQDGDVDDSDNMSTSDDGDDEQGPKDTADEMLTQEQLRAKYAHLADIRPNEDISGKPDADCSDESVDMDDDLGASEMDSEEGASDDANDENGEETSGLLGLLFKEPQLKQIKAEAAQVADVLDDDDDGAMSGVEGPSHSKRHVLEASRLVDDAMDDDDDRMSLVRHPDSVFGDASEGEPGLTTGFGKHHAPDPEPADDIHEPTIGKVDSRPAVGPERLSNDAATEPKAGIHASVGRLAKPERCLVISPDTEAATGPPSQYHSQSPPTSETRPSELDVASTADATAAKAGTSRCSSVQAGARHKTEIPFLLRGTLREYQHDGLDWLAGLYANKTNGILADEMGLGKTIQTIALLAHLACYHEVWGPHLVVVPTSVMLNWEMEFKKWCPGFKILAYYGSQEERKRKRQGWTNDDVWNVCVTSYQLVLQDQQVFKRRRWHYMVLDEAHNIKNFKSQRWQTLLGFNTHSRLLLTGTPLQNNLTELWSLLFFLMPAENGEGGFADLQEFHDWFRKPESQILESGRDKMDDEAKAIISKLHKVLRPYLLRRLKADVEKQMPAKYEHVEFCRLSKRQRELYDGFLSRTDTRETLASGNYLSIINCLMQLRKVCNHPDLFVDRPIMTSFRMHKSVASEYEATERRVRRSLLASDPMSTVSLVSLNLVPAEHEHVSSAQSEEVARLSSHLALVELREAQKTRAQAGCATLDPSTVSSSIAYLEGAARWDRFEELRHCVYLNMLRRQQRPMLGKTLVDLLTVVDANLGPCRPKPKVPRQVMAWFENDSTFLRSMVPTLEERADSLRTTIEKFCCVTPAVVTRDLGPLVLGRRSIEALTDQDLRLSAAVRWAPFMPKEAPVDPWHEARMRLSIQFPDKRLLQYDCGKLQVLDGLLRKLQAGGHRVLIFTQMTKVLDILEQFLNMHGHKYLRLDGATKVEQRQILTDRFNNDSRILCFILSTRSGGLGINLTGADTVIFYDQDWNPAMDKQCQDRCHRIGQTRDVHIYRLVSEHTIEANILRKATQKQMLDEVVIQEGEFTTDHFDRLSVRDVLGDGAGLPVSGVSAVLDRVLGGPGEGRGVVGRALEQAEDREDVAAARVAEREIEADDADFTERPSGSGSGASTTRQGTPSGKWMLDVEDKIRNIDDYMSSRARADAQGRKAKLANSYQQLLDEFASDELRSVGNYSVGRLIGKGSFGKVYLATHKLTNGSKVVLKSAQKTDTNLAREIHHHRQFVHPHIARLYEVIVTESLIWMVLEYCSGDELYNYLLEHGPLPVPKVQKIFTQLVGAVSYVHMQSCVHRDLKLENILLDRHENVKLVDFGFTREYEGRTNHLQTFCGTICYAAPEMLRGEKYAGEKVDVWSLGVILFALLCGELPFDDDDDGVTRTRILSQEPTYPEYVPADALPLLKSLLSKRPFHRPSLEDILAHPFLAEHAPAQQAILGVQAQPPFSTALEKDCLQRMRSAGMDVDSVIESVLAQKCDALAGWWTLMLDKEERKMRRRDKKRKERDSDRSQRRLSTASSRLERLAPALQDVIESGGTAIGQSHGSRSRGRSERRSALFYGDAASDRPHKNKGSVDMDVDDVPPTPIDKDSIRSVSTSRQRRPIPPPKEGVIRSARSRGSTLHLVAAAEPPVLGGGRNTQEMATTQHKGKKRSGPAIIAHWKNWTHWFIENTTRRRKGHERRASRSTPNLHRKETTGGGSSKDNSPRPQTSKWPTSGSPGAPAKAGLPRGVVANGHGPRQQQQQQQQQHDNVQQQQPQQQQVNNANHHQGVSSGSGGAAYRPSASRSSSLSTPSLQQQPLRPRLAASQAYSRQSLSPSPLTPRSTVRRPSTGLRGRKSTSSSVSSVRSIHHHHHTHSKASSTSSTGSVSTSKTPLARGQSPHHSVKVLPATPTAGSFPSNIRLVLGSPAPTPLQLYNEGMPDRPLGSPNPFSTGVMFARRKKSLFKGPTLNFGGPLSGGGAGGGGGRHATSSGAGHSRSGSSSAMGRRSGEITIQEEDEESAVVEEDEDECEEVEIFNPIVGGPGETIEERIIEDDESSTPTLAVRRSAEGAI</sequence>
<dbReference type="CDD" id="cd18003">
    <property type="entry name" value="DEXQc_SRCAP"/>
    <property type="match status" value="1"/>
</dbReference>